<comment type="caution">
    <text evidence="1">The sequence shown here is derived from an EMBL/GenBank/DDBJ whole genome shotgun (WGS) entry which is preliminary data.</text>
</comment>
<keyword evidence="2" id="KW-1185">Reference proteome</keyword>
<evidence type="ECO:0000313" key="1">
    <source>
        <dbReference type="EMBL" id="TXC66354.1"/>
    </source>
</evidence>
<dbReference type="EMBL" id="VOPW01000001">
    <property type="protein sequence ID" value="TXC66354.1"/>
    <property type="molecule type" value="Genomic_DNA"/>
</dbReference>
<dbReference type="AlphaFoldDB" id="A0A5C6U0A3"/>
<proteinExistence type="predicted"/>
<evidence type="ECO:0000313" key="2">
    <source>
        <dbReference type="Proteomes" id="UP000321832"/>
    </source>
</evidence>
<reference evidence="1 2" key="1">
    <citation type="submission" date="2019-08" db="EMBL/GenBank/DDBJ databases">
        <authorList>
            <person name="Khan S.A."/>
            <person name="Jeon C.O."/>
            <person name="Jeong S.E."/>
        </authorList>
    </citation>
    <scope>NUCLEOTIDE SEQUENCE [LARGE SCALE GENOMIC DNA]</scope>
    <source>
        <strain evidence="2">IMCC1728</strain>
    </source>
</reference>
<name>A0A5C6U0A3_9BURK</name>
<sequence length="138" mass="14856">MSNANSLAFRPSGSIDFDPTPIAPAVAATAPAAPVDDKIDHDPLSINFGREKVHKPAATERMLAGTTIDWLIAFPMDARPKALCDRYPHVANRLAQQWRDKAAARGSLQALADDMRWGSAGFPALVQGELRKLLALLG</sequence>
<organism evidence="1 2">
    <name type="scientific">Piscinibacter aquaticus</name>
    <dbReference type="NCBI Taxonomy" id="392597"/>
    <lineage>
        <taxon>Bacteria</taxon>
        <taxon>Pseudomonadati</taxon>
        <taxon>Pseudomonadota</taxon>
        <taxon>Betaproteobacteria</taxon>
        <taxon>Burkholderiales</taxon>
        <taxon>Sphaerotilaceae</taxon>
        <taxon>Piscinibacter</taxon>
    </lineage>
</organism>
<dbReference type="Proteomes" id="UP000321832">
    <property type="component" value="Unassembled WGS sequence"/>
</dbReference>
<protein>
    <submittedName>
        <fullName evidence="1">Uncharacterized protein</fullName>
    </submittedName>
</protein>
<accession>A0A5C6U0A3</accession>
<gene>
    <name evidence="1" type="ORF">FSC37_12175</name>
</gene>